<dbReference type="Proteomes" id="UP000000211">
    <property type="component" value="Chromosome"/>
</dbReference>
<dbReference type="Pfam" id="PF09481">
    <property type="entry name" value="CRISPR_Cse1"/>
    <property type="match status" value="1"/>
</dbReference>
<dbReference type="HOGENOM" id="CLU_034285_1_0_0"/>
<dbReference type="RefSeq" id="WP_016329178.1">
    <property type="nucleotide sequence ID" value="NC_019386.1"/>
</dbReference>
<protein>
    <submittedName>
        <fullName evidence="1">CRISPR type I-E/ECOLI-associated protein CasA/Cse1</fullName>
    </submittedName>
</protein>
<organism evidence="1 2">
    <name type="scientific">Thermus oshimai JL-2</name>
    <dbReference type="NCBI Taxonomy" id="751945"/>
    <lineage>
        <taxon>Bacteria</taxon>
        <taxon>Thermotogati</taxon>
        <taxon>Deinococcota</taxon>
        <taxon>Deinococci</taxon>
        <taxon>Thermales</taxon>
        <taxon>Thermaceae</taxon>
        <taxon>Thermus</taxon>
    </lineage>
</organism>
<proteinExistence type="predicted"/>
<dbReference type="STRING" id="751945.Theos_0931"/>
<keyword evidence="2" id="KW-1185">Reference proteome</keyword>
<sequence length="492" mass="54351">MAKFNLLEEPWIPVLRGGRVEEVGLEEALLKAPEIARIETPSPLEEAALHRLLLAVLHRALGGPSRVEEVGAWWQEGHFPLEPIREYLDRYRARFYLFHEEAPFFQVADLPEKDPLPWSKLLPELASGNNPTLFDHTTEENLPQVGYAQAARALLVHQTFTPGGLLRRHGVPSAKGAPLAGAAAFLPTGANLFETLLFNLVPYQKGEDAPLWEVPPLRLEDLEGHKTKWPLSGVTRVYTWPSRGVRLLDEGDGVRLMAYGPGVEPLEAAFRDPMVAYRKDAKGNLLPLRLSAEKAFWRDFRAMLPQAEGVLPSTVNAADELLGYLEGEGIDPLPSRSLRVLGQVSDQAKILDVRREVYPLPPGALSAKAELNLGWALERAEALGQGLRRLALLLAQEVLGSGEPGELSAFAASLPLERLYWHALDGSFPALLERLGKEGDRAWWKEVLRQAALEGWNATRVALGTGARHLKALAKGEALLLSLLAEKEEVKR</sequence>
<dbReference type="AlphaFoldDB" id="K7RHV0"/>
<dbReference type="KEGG" id="tos:Theos_0931"/>
<evidence type="ECO:0000313" key="1">
    <source>
        <dbReference type="EMBL" id="AFV75987.1"/>
    </source>
</evidence>
<gene>
    <name evidence="1" type="ORF">Theos_0931</name>
</gene>
<reference evidence="1 2" key="1">
    <citation type="journal article" date="2013" name="Genome Announc.">
        <title>Whole Genome Sequencing of Thermus oshimai JL-2 and Thermus thermophilus JL-18, Incomplete Denitrifiers from the United States Great Basin.</title>
        <authorList>
            <person name="Murugapiran S.K."/>
            <person name="Huntemann M."/>
            <person name="Wei C.L."/>
            <person name="Han J."/>
            <person name="Detter J.C."/>
            <person name="Han C.S."/>
            <person name="Erkkila T.H."/>
            <person name="Teshima H."/>
            <person name="Chen A."/>
            <person name="Kyrpides N."/>
            <person name="Mavrommatis K."/>
            <person name="Markowitz V."/>
            <person name="Szeto E."/>
            <person name="Ivanova N."/>
            <person name="Pagani I."/>
            <person name="Lam J."/>
            <person name="McDonald A.I."/>
            <person name="Dodsworth J.A."/>
            <person name="Pati A."/>
            <person name="Goodwin L."/>
            <person name="Peters L."/>
            <person name="Pitluck S."/>
            <person name="Woyke T."/>
            <person name="Hedlund B.P."/>
        </authorList>
    </citation>
    <scope>NUCLEOTIDE SEQUENCE</scope>
    <source>
        <strain evidence="1 2">JL-2</strain>
    </source>
</reference>
<dbReference type="CDD" id="cd09729">
    <property type="entry name" value="Cse1_I-E"/>
    <property type="match status" value="1"/>
</dbReference>
<dbReference type="InterPro" id="IPR013381">
    <property type="entry name" value="CRISPR-assoc_prot_Cse1"/>
</dbReference>
<dbReference type="EMBL" id="CP003249">
    <property type="protein sequence ID" value="AFV75987.1"/>
    <property type="molecule type" value="Genomic_DNA"/>
</dbReference>
<dbReference type="Gene3D" id="1.10.132.100">
    <property type="match status" value="1"/>
</dbReference>
<evidence type="ECO:0000313" key="2">
    <source>
        <dbReference type="Proteomes" id="UP000000211"/>
    </source>
</evidence>
<dbReference type="eggNOG" id="COG1203">
    <property type="taxonomic scope" value="Bacteria"/>
</dbReference>
<dbReference type="PATRIC" id="fig|751945.3.peg.925"/>
<dbReference type="NCBIfam" id="TIGR02547">
    <property type="entry name" value="casA_cse1"/>
    <property type="match status" value="1"/>
</dbReference>
<accession>K7RHV0</accession>
<name>K7RHV0_THEOS</name>
<dbReference type="OrthoDB" id="3187690at2"/>